<reference evidence="1 2" key="1">
    <citation type="journal article" date="2020" name="Nat. Food">
        <title>A phased Vanilla planifolia genome enables genetic improvement of flavour and production.</title>
        <authorList>
            <person name="Hasing T."/>
            <person name="Tang H."/>
            <person name="Brym M."/>
            <person name="Khazi F."/>
            <person name="Huang T."/>
            <person name="Chambers A.H."/>
        </authorList>
    </citation>
    <scope>NUCLEOTIDE SEQUENCE [LARGE SCALE GENOMIC DNA]</scope>
    <source>
        <tissue evidence="1">Leaf</tissue>
    </source>
</reference>
<protein>
    <submittedName>
        <fullName evidence="1">Uncharacterized protein</fullName>
    </submittedName>
</protein>
<dbReference type="EMBL" id="JADCNL010000003">
    <property type="protein sequence ID" value="KAG0488708.1"/>
    <property type="molecule type" value="Genomic_DNA"/>
</dbReference>
<organism evidence="1 2">
    <name type="scientific">Vanilla planifolia</name>
    <name type="common">Vanilla</name>
    <dbReference type="NCBI Taxonomy" id="51239"/>
    <lineage>
        <taxon>Eukaryota</taxon>
        <taxon>Viridiplantae</taxon>
        <taxon>Streptophyta</taxon>
        <taxon>Embryophyta</taxon>
        <taxon>Tracheophyta</taxon>
        <taxon>Spermatophyta</taxon>
        <taxon>Magnoliopsida</taxon>
        <taxon>Liliopsida</taxon>
        <taxon>Asparagales</taxon>
        <taxon>Orchidaceae</taxon>
        <taxon>Vanilloideae</taxon>
        <taxon>Vanilleae</taxon>
        <taxon>Vanilla</taxon>
    </lineage>
</organism>
<dbReference type="AlphaFoldDB" id="A0A835V8S8"/>
<dbReference type="Proteomes" id="UP000636800">
    <property type="component" value="Chromosome 3"/>
</dbReference>
<name>A0A835V8S8_VANPL</name>
<sequence length="106" mass="12260">MNLVPQSKERVYGEDVRMYEFMRTMRNPTSISLPLFTELHSRLCIYCRLLWGTNSCRTSEPYHVAEWLQEDDASSADSGKYSTINYSSGNEQEYCDLSNNQNKAVS</sequence>
<proteinExistence type="predicted"/>
<accession>A0A835V8S8</accession>
<dbReference type="OrthoDB" id="2126698at2759"/>
<gene>
    <name evidence="1" type="ORF">HPP92_007519</name>
</gene>
<evidence type="ECO:0000313" key="1">
    <source>
        <dbReference type="EMBL" id="KAG0488708.1"/>
    </source>
</evidence>
<keyword evidence="2" id="KW-1185">Reference proteome</keyword>
<comment type="caution">
    <text evidence="1">The sequence shown here is derived from an EMBL/GenBank/DDBJ whole genome shotgun (WGS) entry which is preliminary data.</text>
</comment>
<evidence type="ECO:0000313" key="2">
    <source>
        <dbReference type="Proteomes" id="UP000636800"/>
    </source>
</evidence>